<proteinExistence type="predicted"/>
<reference evidence="3" key="1">
    <citation type="journal article" date="2013" name="Genome Announc.">
        <title>Genome sequence of the basidiomycetous yeast Pseudozyma antarctica T-34, a producer of the glycolipid biosurfactants mannosylerythritol lipids.</title>
        <authorList>
            <person name="Morita T."/>
            <person name="Koike H."/>
            <person name="Koyama Y."/>
            <person name="Hagiwara H."/>
            <person name="Ito E."/>
            <person name="Fukuoka T."/>
            <person name="Imura T."/>
            <person name="Machida M."/>
            <person name="Kitamoto D."/>
        </authorList>
    </citation>
    <scope>NUCLEOTIDE SEQUENCE [LARGE SCALE GENOMIC DNA]</scope>
    <source>
        <strain evidence="3">T-34</strain>
    </source>
</reference>
<gene>
    <name evidence="2" type="ORF">PANT_9c00053</name>
</gene>
<protein>
    <submittedName>
        <fullName evidence="2">Uncharacterized protein</fullName>
    </submittedName>
</protein>
<dbReference type="STRING" id="1151754.M9MC77"/>
<sequence length="257" mass="24928">MTTSGRPDLAVLWCTARSTAKLQLPASAWQPVLPHQRAPPLAHDPGPGPPKPPPRLCRTQIRLQSLDVRAIMLASSRSAAKESATLRSAATPLSSFNKSIIAFQALLLTVLIAGTQAQFLSDVTSALGGVGQTIASGATSVFGDATSGAAGAFSTVTSGAGGAFTTVTSGAGGAFSTATSGAASVATSVASGASSVASQGTSGAGSVASQASSGVTSATSRASNAAAASTINGMPVNALAATFTVLLGSAIAGTLIL</sequence>
<evidence type="ECO:0000313" key="2">
    <source>
        <dbReference type="EMBL" id="GAC73303.1"/>
    </source>
</evidence>
<name>M9MC77_PSEA3</name>
<dbReference type="EMBL" id="DF196775">
    <property type="protein sequence ID" value="GAC73303.1"/>
    <property type="molecule type" value="Genomic_DNA"/>
</dbReference>
<dbReference type="OrthoDB" id="2556538at2759"/>
<evidence type="ECO:0000256" key="1">
    <source>
        <dbReference type="SAM" id="MobiDB-lite"/>
    </source>
</evidence>
<accession>M9MC77</accession>
<dbReference type="Proteomes" id="UP000011976">
    <property type="component" value="Unassembled WGS sequence"/>
</dbReference>
<organism evidence="2 3">
    <name type="scientific">Pseudozyma antarctica (strain T-34)</name>
    <name type="common">Yeast</name>
    <name type="synonym">Candida antarctica</name>
    <dbReference type="NCBI Taxonomy" id="1151754"/>
    <lineage>
        <taxon>Eukaryota</taxon>
        <taxon>Fungi</taxon>
        <taxon>Dikarya</taxon>
        <taxon>Basidiomycota</taxon>
        <taxon>Ustilaginomycotina</taxon>
        <taxon>Ustilaginomycetes</taxon>
        <taxon>Ustilaginales</taxon>
        <taxon>Ustilaginaceae</taxon>
        <taxon>Moesziomyces</taxon>
    </lineage>
</organism>
<dbReference type="AlphaFoldDB" id="M9MC77"/>
<feature type="region of interest" description="Disordered" evidence="1">
    <location>
        <begin position="35"/>
        <end position="54"/>
    </location>
</feature>
<evidence type="ECO:0000313" key="3">
    <source>
        <dbReference type="Proteomes" id="UP000011976"/>
    </source>
</evidence>